<dbReference type="GO" id="GO:0006529">
    <property type="term" value="P:asparagine biosynthetic process"/>
    <property type="evidence" value="ECO:0007669"/>
    <property type="project" value="InterPro"/>
</dbReference>
<gene>
    <name evidence="9" type="primary">asnB</name>
    <name evidence="9" type="ORF">EGN73_06890</name>
</gene>
<dbReference type="PROSITE" id="PS51278">
    <property type="entry name" value="GATASE_TYPE_2"/>
    <property type="match status" value="1"/>
</dbReference>
<dbReference type="EMBL" id="RPHB01000003">
    <property type="protein sequence ID" value="MBW3467539.1"/>
    <property type="molecule type" value="Genomic_DNA"/>
</dbReference>
<organism evidence="9 10">
    <name type="scientific">Arthrospiribacter ruber</name>
    <dbReference type="NCBI Taxonomy" id="2487934"/>
    <lineage>
        <taxon>Bacteria</taxon>
        <taxon>Pseudomonadati</taxon>
        <taxon>Bacteroidota</taxon>
        <taxon>Cytophagia</taxon>
        <taxon>Cytophagales</taxon>
        <taxon>Cyclobacteriaceae</taxon>
        <taxon>Arthrospiribacter</taxon>
    </lineage>
</organism>
<reference evidence="9 10" key="1">
    <citation type="journal article" date="2020" name="Syst. Appl. Microbiol.">
        <title>Arthrospiribacter ruber gen. nov., sp. nov., a novel bacterium isolated from Arthrospira cultures.</title>
        <authorList>
            <person name="Waleron M."/>
            <person name="Misztak A."/>
            <person name="Waleron M.M."/>
            <person name="Furmaniak M."/>
            <person name="Mrozik A."/>
            <person name="Waleron K."/>
        </authorList>
    </citation>
    <scope>NUCLEOTIDE SEQUENCE [LARGE SCALE GENOMIC DNA]</scope>
    <source>
        <strain evidence="9 10">DPMB0001</strain>
    </source>
</reference>
<evidence type="ECO:0000256" key="3">
    <source>
        <dbReference type="ARBA" id="ARBA00012737"/>
    </source>
</evidence>
<dbReference type="PANTHER" id="PTHR43284:SF1">
    <property type="entry name" value="ASPARAGINE SYNTHETASE"/>
    <property type="match status" value="1"/>
</dbReference>
<dbReference type="CDD" id="cd00712">
    <property type="entry name" value="AsnB"/>
    <property type="match status" value="1"/>
</dbReference>
<dbReference type="InterPro" id="IPR006426">
    <property type="entry name" value="Asn_synth_AEB"/>
</dbReference>
<dbReference type="GO" id="GO:0005524">
    <property type="term" value="F:ATP binding"/>
    <property type="evidence" value="ECO:0007669"/>
    <property type="project" value="UniProtKB-KW"/>
</dbReference>
<dbReference type="InterPro" id="IPR001962">
    <property type="entry name" value="Asn_synthase"/>
</dbReference>
<evidence type="ECO:0000259" key="8">
    <source>
        <dbReference type="PROSITE" id="PS51278"/>
    </source>
</evidence>
<accession>A0A951IX03</accession>
<feature type="domain" description="Glutamine amidotransferase type-2" evidence="8">
    <location>
        <begin position="2"/>
        <end position="210"/>
    </location>
</feature>
<dbReference type="CDD" id="cd01991">
    <property type="entry name" value="Asn_synthase_B_C"/>
    <property type="match status" value="1"/>
</dbReference>
<dbReference type="AlphaFoldDB" id="A0A951IX03"/>
<comment type="similarity">
    <text evidence="2">Belongs to the asparagine synthetase family.</text>
</comment>
<name>A0A951IX03_9BACT</name>
<keyword evidence="6" id="KW-0315">Glutamine amidotransferase</keyword>
<dbReference type="GO" id="GO:0004066">
    <property type="term" value="F:asparagine synthase (glutamine-hydrolyzing) activity"/>
    <property type="evidence" value="ECO:0007669"/>
    <property type="project" value="UniProtKB-EC"/>
</dbReference>
<evidence type="ECO:0000256" key="4">
    <source>
        <dbReference type="ARBA" id="ARBA00022741"/>
    </source>
</evidence>
<dbReference type="Pfam" id="PF13537">
    <property type="entry name" value="GATase_7"/>
    <property type="match status" value="1"/>
</dbReference>
<keyword evidence="9" id="KW-0436">Ligase</keyword>
<evidence type="ECO:0000256" key="5">
    <source>
        <dbReference type="ARBA" id="ARBA00022840"/>
    </source>
</evidence>
<dbReference type="PANTHER" id="PTHR43284">
    <property type="entry name" value="ASPARAGINE SYNTHETASE (GLUTAMINE-HYDROLYZING)"/>
    <property type="match status" value="1"/>
</dbReference>
<dbReference type="PIRSF" id="PIRSF001589">
    <property type="entry name" value="Asn_synthetase_glu-h"/>
    <property type="match status" value="1"/>
</dbReference>
<comment type="pathway">
    <text evidence="1">Amino-acid biosynthesis; L-asparagine biosynthesis; L-asparagine from L-aspartate (L-Gln route): step 1/1.</text>
</comment>
<dbReference type="EC" id="6.3.5.4" evidence="3"/>
<dbReference type="Proteomes" id="UP000727490">
    <property type="component" value="Unassembled WGS sequence"/>
</dbReference>
<evidence type="ECO:0000313" key="9">
    <source>
        <dbReference type="EMBL" id="MBW3467539.1"/>
    </source>
</evidence>
<dbReference type="InterPro" id="IPR017932">
    <property type="entry name" value="GATase_2_dom"/>
</dbReference>
<dbReference type="NCBIfam" id="TIGR01536">
    <property type="entry name" value="asn_synth_AEB"/>
    <property type="match status" value="1"/>
</dbReference>
<evidence type="ECO:0000256" key="1">
    <source>
        <dbReference type="ARBA" id="ARBA00005187"/>
    </source>
</evidence>
<evidence type="ECO:0000313" key="10">
    <source>
        <dbReference type="Proteomes" id="UP000727490"/>
    </source>
</evidence>
<evidence type="ECO:0000256" key="6">
    <source>
        <dbReference type="ARBA" id="ARBA00022962"/>
    </source>
</evidence>
<proteinExistence type="inferred from homology"/>
<dbReference type="InterPro" id="IPR033738">
    <property type="entry name" value="AsnB_N"/>
</dbReference>
<comment type="caution">
    <text evidence="9">The sequence shown here is derived from an EMBL/GenBank/DDBJ whole genome shotgun (WGS) entry which is preliminary data.</text>
</comment>
<keyword evidence="4" id="KW-0547">Nucleotide-binding</keyword>
<keyword evidence="10" id="KW-1185">Reference proteome</keyword>
<keyword evidence="5" id="KW-0067">ATP-binding</keyword>
<dbReference type="RefSeq" id="WP_219287806.1">
    <property type="nucleotide sequence ID" value="NZ_RPHB01000003.1"/>
</dbReference>
<dbReference type="Pfam" id="PF00733">
    <property type="entry name" value="Asn_synthase"/>
    <property type="match status" value="1"/>
</dbReference>
<sequence length="594" mass="68209">MCGINVILGKTPSSELLIEKMMQCTAHRGPDHSAWVKVSEQVFFAANRLKILDLSDDSNQPLWTQEKDAILIWNGALYNYQDLRNLLLDLGYRFSTNSDSEVLLYWLKHHGKEGIKQLKGMFSIAFADLNKETVLILRDPSGEKPLYFRQSPEAWLFSSEARPLTIDQKTQIDTDQFLPYFYQRATFPDRSFFKQSVQVLAGTGMTFDLNGKLLEKFSWKHGVESPSKPGKDTFEELLKDAVLKNFHTERRVGTILSGGADSSLIYALWYEETGEPTPTYTVTFENKKRSKYSDPEYTKKLGKKYPTLSNEVFVDLNKVKSNWQAYISSLDQPVGDSASFLTWITAKEAAQDTQVLLSGAGADELFGGYNRHRAYLSYLNNAGVWKFLKNTGISFLLPSAYQKMIESISASEIDTFIQMSALQTIPQNHLQAFRGWYPKSNSPYKNALEWDRTYYLINDILKIHDNACMAHGVEGRAPYLDYELISLTQSLSEEEHIRQAGKTWIKSALENRGLKFIAKRKKLGFGLPLQEWAHDSAYLDWIFPPIRKMNEKWGRFFPEEMRTLSKEPHSAKGRQYLQLWNLFVLASWLEIHTS</sequence>
<comment type="catalytic activity">
    <reaction evidence="7">
        <text>L-aspartate + L-glutamine + ATP + H2O = L-asparagine + L-glutamate + AMP + diphosphate + H(+)</text>
        <dbReference type="Rhea" id="RHEA:12228"/>
        <dbReference type="ChEBI" id="CHEBI:15377"/>
        <dbReference type="ChEBI" id="CHEBI:15378"/>
        <dbReference type="ChEBI" id="CHEBI:29985"/>
        <dbReference type="ChEBI" id="CHEBI:29991"/>
        <dbReference type="ChEBI" id="CHEBI:30616"/>
        <dbReference type="ChEBI" id="CHEBI:33019"/>
        <dbReference type="ChEBI" id="CHEBI:58048"/>
        <dbReference type="ChEBI" id="CHEBI:58359"/>
        <dbReference type="ChEBI" id="CHEBI:456215"/>
        <dbReference type="EC" id="6.3.5.4"/>
    </reaction>
</comment>
<protein>
    <recommendedName>
        <fullName evidence="3">asparagine synthase (glutamine-hydrolyzing)</fullName>
        <ecNumber evidence="3">6.3.5.4</ecNumber>
    </recommendedName>
</protein>
<evidence type="ECO:0000256" key="2">
    <source>
        <dbReference type="ARBA" id="ARBA00005752"/>
    </source>
</evidence>
<dbReference type="InterPro" id="IPR051786">
    <property type="entry name" value="ASN_synthetase/amidase"/>
</dbReference>
<evidence type="ECO:0000256" key="7">
    <source>
        <dbReference type="ARBA" id="ARBA00048741"/>
    </source>
</evidence>
<dbReference type="GO" id="GO:0005829">
    <property type="term" value="C:cytosol"/>
    <property type="evidence" value="ECO:0007669"/>
    <property type="project" value="TreeGrafter"/>
</dbReference>